<dbReference type="Gene3D" id="2.60.120.260">
    <property type="entry name" value="Galactose-binding domain-like"/>
    <property type="match status" value="1"/>
</dbReference>
<dbReference type="SUPFAM" id="SSF49785">
    <property type="entry name" value="Galactose-binding domain-like"/>
    <property type="match status" value="1"/>
</dbReference>
<comment type="caution">
    <text evidence="3">The sequence shown here is derived from an EMBL/GenBank/DDBJ whole genome shotgun (WGS) entry which is preliminary data.</text>
</comment>
<dbReference type="GO" id="GO:0016798">
    <property type="term" value="F:hydrolase activity, acting on glycosyl bonds"/>
    <property type="evidence" value="ECO:0007669"/>
    <property type="project" value="UniProtKB-KW"/>
</dbReference>
<dbReference type="Pfam" id="PF00754">
    <property type="entry name" value="F5_F8_type_C"/>
    <property type="match status" value="1"/>
</dbReference>
<evidence type="ECO:0000259" key="2">
    <source>
        <dbReference type="Pfam" id="PF00754"/>
    </source>
</evidence>
<evidence type="ECO:0000256" key="1">
    <source>
        <dbReference type="ARBA" id="ARBA00023295"/>
    </source>
</evidence>
<keyword evidence="4" id="KW-1185">Reference proteome</keyword>
<accession>A0A6I3SC79</accession>
<dbReference type="OrthoDB" id="2022131at2"/>
<reference evidence="3 4" key="1">
    <citation type="submission" date="2019-11" db="EMBL/GenBank/DDBJ databases">
        <title>Whole-genome sequence of a the green, strictly anaerobic photosynthetic bacterium Heliobacillus mobilis DSM 6151.</title>
        <authorList>
            <person name="Kyndt J.A."/>
            <person name="Meyer T.E."/>
        </authorList>
    </citation>
    <scope>NUCLEOTIDE SEQUENCE [LARGE SCALE GENOMIC DNA]</scope>
    <source>
        <strain evidence="3 4">DSM 6151</strain>
    </source>
</reference>
<dbReference type="RefSeq" id="WP_155474846.1">
    <property type="nucleotide sequence ID" value="NZ_WNKU01000001.1"/>
</dbReference>
<feature type="domain" description="F5/8 type C" evidence="2">
    <location>
        <begin position="367"/>
        <end position="490"/>
    </location>
</feature>
<keyword evidence="1" id="KW-0326">Glycosidase</keyword>
<protein>
    <recommendedName>
        <fullName evidence="2">F5/8 type C domain-containing protein</fullName>
    </recommendedName>
</protein>
<sequence>MANQTIDDPKTYSAVLRQLETTDPAHADTFNPLFKRLINNDEFIKALADQVAQNLASHIADKDNPHGTTASEVGAPPTSRQIATSGALTGGGDLKQDRTITHQNTPGFKHVPAGGAVGQALVWAGDGEAQWGTGVDANNGRYQSDFGFGTPDLKNCIQNGEAVSLGALSSITLPDLASSLNPSSAYKYGLNVKPTVDCSAITVQLGANNTGLKSLYVINDSTGAVLSTTDISSVSNGGSVTVSVSLQANVVYRIVVDGNGAGYTCGYLTNTTMPSASDIVVVAGYSGNGTNNTTIYAIKSITIIKSVTSGTVTKTVTPSDIKKWGNLKWTQTKPTNTNVVCDVLDPVSLVNCIPIMTGPTTPSGVASASSNSSVAFYVFDGNWTTGVANGFTFPSGVLTGWIQYQFQTAKRITTYTIASNSAGSTSAPKNWTLKGSNDGTNFTVIDTVTNSTGWADYEKRTFVVDTPGNYTYYRVDITANNGDATYTRVGEIEMYQDMTVLKSNITSIADLSDLSITTYPSLTLRWTLTRNSTSDTSPTVSNPSITWEGDLNLIQPNVPMTARVQQTTAIQNTYYTILDVQNGKGMLNRVSVYLSSSIAGRYAQLKITVDGKAPLYISTPTGNGSITYSDSQTRMEYIGPIYFKSSLKVEVTCTSTGTPTIEATADYALVA</sequence>
<keyword evidence="1" id="KW-0378">Hydrolase</keyword>
<organism evidence="3 4">
    <name type="scientific">Heliobacterium mobile</name>
    <name type="common">Heliobacillus mobilis</name>
    <dbReference type="NCBI Taxonomy" id="28064"/>
    <lineage>
        <taxon>Bacteria</taxon>
        <taxon>Bacillati</taxon>
        <taxon>Bacillota</taxon>
        <taxon>Clostridia</taxon>
        <taxon>Eubacteriales</taxon>
        <taxon>Heliobacteriaceae</taxon>
        <taxon>Heliobacterium</taxon>
    </lineage>
</organism>
<gene>
    <name evidence="3" type="ORF">GJ688_02090</name>
</gene>
<dbReference type="InterPro" id="IPR000421">
    <property type="entry name" value="FA58C"/>
</dbReference>
<name>A0A6I3SC79_HELMO</name>
<evidence type="ECO:0000313" key="4">
    <source>
        <dbReference type="Proteomes" id="UP000430670"/>
    </source>
</evidence>
<proteinExistence type="predicted"/>
<evidence type="ECO:0000313" key="3">
    <source>
        <dbReference type="EMBL" id="MTV47773.1"/>
    </source>
</evidence>
<dbReference type="InterPro" id="IPR008979">
    <property type="entry name" value="Galactose-bd-like_sf"/>
</dbReference>
<dbReference type="EMBL" id="WNKU01000001">
    <property type="protein sequence ID" value="MTV47773.1"/>
    <property type="molecule type" value="Genomic_DNA"/>
</dbReference>
<dbReference type="AlphaFoldDB" id="A0A6I3SC79"/>
<dbReference type="Proteomes" id="UP000430670">
    <property type="component" value="Unassembled WGS sequence"/>
</dbReference>